<dbReference type="EMBL" id="KK105584">
    <property type="protein sequence ID" value="KIY92480.1"/>
    <property type="molecule type" value="Genomic_DNA"/>
</dbReference>
<dbReference type="OrthoDB" id="10251508at2759"/>
<dbReference type="KEGG" id="mng:MNEG_15484"/>
<evidence type="ECO:0000313" key="2">
    <source>
        <dbReference type="Proteomes" id="UP000054498"/>
    </source>
</evidence>
<reference evidence="1 2" key="1">
    <citation type="journal article" date="2013" name="BMC Genomics">
        <title>Reconstruction of the lipid metabolism for the microalga Monoraphidium neglectum from its genome sequence reveals characteristics suitable for biofuel production.</title>
        <authorList>
            <person name="Bogen C."/>
            <person name="Al-Dilaimi A."/>
            <person name="Albersmeier A."/>
            <person name="Wichmann J."/>
            <person name="Grundmann M."/>
            <person name="Rupp O."/>
            <person name="Lauersen K.J."/>
            <person name="Blifernez-Klassen O."/>
            <person name="Kalinowski J."/>
            <person name="Goesmann A."/>
            <person name="Mussgnug J.H."/>
            <person name="Kruse O."/>
        </authorList>
    </citation>
    <scope>NUCLEOTIDE SEQUENCE [LARGE SCALE GENOMIC DNA]</scope>
    <source>
        <strain evidence="1 2">SAG 48.87</strain>
    </source>
</reference>
<name>A0A0D2MAW3_9CHLO</name>
<protein>
    <submittedName>
        <fullName evidence="1">Uncharacterized protein</fullName>
    </submittedName>
</protein>
<dbReference type="GeneID" id="25733150"/>
<dbReference type="PANTHER" id="PTHR31801:SF1">
    <property type="entry name" value="SPHINGOMYELIN PHOSPHODIESTERASE"/>
    <property type="match status" value="1"/>
</dbReference>
<evidence type="ECO:0000313" key="1">
    <source>
        <dbReference type="EMBL" id="KIY92480.1"/>
    </source>
</evidence>
<dbReference type="STRING" id="145388.A0A0D2MAW3"/>
<organism evidence="1 2">
    <name type="scientific">Monoraphidium neglectum</name>
    <dbReference type="NCBI Taxonomy" id="145388"/>
    <lineage>
        <taxon>Eukaryota</taxon>
        <taxon>Viridiplantae</taxon>
        <taxon>Chlorophyta</taxon>
        <taxon>core chlorophytes</taxon>
        <taxon>Chlorophyceae</taxon>
        <taxon>CS clade</taxon>
        <taxon>Sphaeropleales</taxon>
        <taxon>Selenastraceae</taxon>
        <taxon>Monoraphidium</taxon>
    </lineage>
</organism>
<proteinExistence type="predicted"/>
<keyword evidence="2" id="KW-1185">Reference proteome</keyword>
<dbReference type="RefSeq" id="XP_013891500.1">
    <property type="nucleotide sequence ID" value="XM_014036046.1"/>
</dbReference>
<accession>A0A0D2MAW3</accession>
<dbReference type="PANTHER" id="PTHR31801">
    <property type="entry name" value="ALTERED INHERITANCE OF MITOCHONDRIA PROTEIN 24, MITOCHONDRIAL"/>
    <property type="match status" value="1"/>
</dbReference>
<dbReference type="AlphaFoldDB" id="A0A0D2MAW3"/>
<dbReference type="Proteomes" id="UP000054498">
    <property type="component" value="Unassembled WGS sequence"/>
</dbReference>
<sequence length="196" mass="21097">MDWDSASFGAVLKQLDGPHAQPGSIKKACAAVEDCIASNKDNLRGFFEFCFPVLLKRVFGYDDVEASWLNTVTKSHRDEDARALMRLLSPQGALFGAMHAADADRLIHFLFPPERLPAHTQARAAGLQGRSVAAHAALFVVDGGTHACAARGCRGLGLRTGGWAPLARSALPLSLRPLSSVPPWSARAAADRRRSR</sequence>
<gene>
    <name evidence="1" type="ORF">MNEG_15484</name>
</gene>